<accession>A0A8S3ZHR1</accession>
<sequence>MWAPTRLLTSQTTTRLIYLTSPGQATTRLAFTSLKSTPATRTLLIAAPFACISTLKLHSSIMSTQIRPIVVSGPSGGGKSTLLTKLFDEFKGCFAFSISHTTRKPRPGEINGKDYHFVSREDFEKMIAENQFLEYAEFSGNLYGTSKKSVSDISKSGLLCVLDVEINGVKSIKKSDLQPTPRFIFIKPPSLDVLKARLESRGTETPESLQKRLDTAKEALDYASEPGAYDYVINNDNLEVAYETFKSILKD</sequence>
<dbReference type="InterPro" id="IPR017665">
    <property type="entry name" value="Guanylate_kinase"/>
</dbReference>
<comment type="similarity">
    <text evidence="1">Belongs to the guanylate kinase family.</text>
</comment>
<keyword evidence="3" id="KW-0808">Transferase</keyword>
<dbReference type="GO" id="GO:0005829">
    <property type="term" value="C:cytosol"/>
    <property type="evidence" value="ECO:0007669"/>
    <property type="project" value="TreeGrafter"/>
</dbReference>
<keyword evidence="9" id="KW-1185">Reference proteome</keyword>
<dbReference type="EMBL" id="CAJHNH020003235">
    <property type="protein sequence ID" value="CAG5128839.1"/>
    <property type="molecule type" value="Genomic_DNA"/>
</dbReference>
<feature type="domain" description="Guanylate kinase-like" evidence="7">
    <location>
        <begin position="66"/>
        <end position="250"/>
    </location>
</feature>
<dbReference type="InterPro" id="IPR027417">
    <property type="entry name" value="P-loop_NTPase"/>
</dbReference>
<protein>
    <recommendedName>
        <fullName evidence="2">guanylate kinase</fullName>
        <ecNumber evidence="2">2.7.4.8</ecNumber>
    </recommendedName>
</protein>
<evidence type="ECO:0000256" key="4">
    <source>
        <dbReference type="ARBA" id="ARBA00022741"/>
    </source>
</evidence>
<proteinExistence type="inferred from homology"/>
<evidence type="ECO:0000256" key="5">
    <source>
        <dbReference type="ARBA" id="ARBA00022777"/>
    </source>
</evidence>
<comment type="caution">
    <text evidence="8">The sequence shown here is derived from an EMBL/GenBank/DDBJ whole genome shotgun (WGS) entry which is preliminary data.</text>
</comment>
<dbReference type="GO" id="GO:0005524">
    <property type="term" value="F:ATP binding"/>
    <property type="evidence" value="ECO:0007669"/>
    <property type="project" value="UniProtKB-KW"/>
</dbReference>
<dbReference type="FunFam" id="3.30.63.10:FF:000002">
    <property type="entry name" value="Guanylate kinase 1"/>
    <property type="match status" value="1"/>
</dbReference>
<keyword evidence="4" id="KW-0547">Nucleotide-binding</keyword>
<gene>
    <name evidence="8" type="ORF">CUNI_LOCUS14397</name>
</gene>
<evidence type="ECO:0000256" key="1">
    <source>
        <dbReference type="ARBA" id="ARBA00005790"/>
    </source>
</evidence>
<dbReference type="Pfam" id="PF00625">
    <property type="entry name" value="Guanylate_kin"/>
    <property type="match status" value="1"/>
</dbReference>
<dbReference type="Proteomes" id="UP000678393">
    <property type="component" value="Unassembled WGS sequence"/>
</dbReference>
<dbReference type="Gene3D" id="3.40.50.300">
    <property type="entry name" value="P-loop containing nucleotide triphosphate hydrolases"/>
    <property type="match status" value="1"/>
</dbReference>
<evidence type="ECO:0000259" key="7">
    <source>
        <dbReference type="PROSITE" id="PS50052"/>
    </source>
</evidence>
<feature type="non-terminal residue" evidence="8">
    <location>
        <position position="251"/>
    </location>
</feature>
<dbReference type="PANTHER" id="PTHR23117">
    <property type="entry name" value="GUANYLATE KINASE-RELATED"/>
    <property type="match status" value="1"/>
</dbReference>
<dbReference type="PROSITE" id="PS50052">
    <property type="entry name" value="GUANYLATE_KINASE_2"/>
    <property type="match status" value="1"/>
</dbReference>
<dbReference type="SMART" id="SM00072">
    <property type="entry name" value="GuKc"/>
    <property type="match status" value="1"/>
</dbReference>
<dbReference type="InterPro" id="IPR020590">
    <property type="entry name" value="Guanylate_kinase_CS"/>
</dbReference>
<name>A0A8S3ZHR1_9EUPU</name>
<dbReference type="CDD" id="cd00071">
    <property type="entry name" value="GMPK"/>
    <property type="match status" value="1"/>
</dbReference>
<organism evidence="8 9">
    <name type="scientific">Candidula unifasciata</name>
    <dbReference type="NCBI Taxonomy" id="100452"/>
    <lineage>
        <taxon>Eukaryota</taxon>
        <taxon>Metazoa</taxon>
        <taxon>Spiralia</taxon>
        <taxon>Lophotrochozoa</taxon>
        <taxon>Mollusca</taxon>
        <taxon>Gastropoda</taxon>
        <taxon>Heterobranchia</taxon>
        <taxon>Euthyneura</taxon>
        <taxon>Panpulmonata</taxon>
        <taxon>Eupulmonata</taxon>
        <taxon>Stylommatophora</taxon>
        <taxon>Helicina</taxon>
        <taxon>Helicoidea</taxon>
        <taxon>Geomitridae</taxon>
        <taxon>Candidula</taxon>
    </lineage>
</organism>
<dbReference type="PROSITE" id="PS00856">
    <property type="entry name" value="GUANYLATE_KINASE_1"/>
    <property type="match status" value="1"/>
</dbReference>
<evidence type="ECO:0000256" key="2">
    <source>
        <dbReference type="ARBA" id="ARBA00012961"/>
    </source>
</evidence>
<dbReference type="OrthoDB" id="6334211at2759"/>
<dbReference type="GO" id="GO:0004385">
    <property type="term" value="F:GMP kinase activity"/>
    <property type="evidence" value="ECO:0007669"/>
    <property type="project" value="UniProtKB-EC"/>
</dbReference>
<dbReference type="InterPro" id="IPR008144">
    <property type="entry name" value="Guanylate_kin-like_dom"/>
</dbReference>
<dbReference type="SUPFAM" id="SSF52540">
    <property type="entry name" value="P-loop containing nucleoside triphosphate hydrolases"/>
    <property type="match status" value="1"/>
</dbReference>
<dbReference type="AlphaFoldDB" id="A0A8S3ZHR1"/>
<evidence type="ECO:0000256" key="6">
    <source>
        <dbReference type="ARBA" id="ARBA00022840"/>
    </source>
</evidence>
<evidence type="ECO:0000256" key="3">
    <source>
        <dbReference type="ARBA" id="ARBA00022679"/>
    </source>
</evidence>
<dbReference type="PANTHER" id="PTHR23117:SF13">
    <property type="entry name" value="GUANYLATE KINASE"/>
    <property type="match status" value="1"/>
</dbReference>
<dbReference type="EC" id="2.7.4.8" evidence="2"/>
<evidence type="ECO:0000313" key="9">
    <source>
        <dbReference type="Proteomes" id="UP000678393"/>
    </source>
</evidence>
<dbReference type="InterPro" id="IPR008145">
    <property type="entry name" value="GK/Ca_channel_bsu"/>
</dbReference>
<keyword evidence="5" id="KW-0418">Kinase</keyword>
<reference evidence="8" key="1">
    <citation type="submission" date="2021-04" db="EMBL/GenBank/DDBJ databases">
        <authorList>
            <consortium name="Molecular Ecology Group"/>
        </authorList>
    </citation>
    <scope>NUCLEOTIDE SEQUENCE</scope>
</reference>
<keyword evidence="6" id="KW-0067">ATP-binding</keyword>
<evidence type="ECO:0000313" key="8">
    <source>
        <dbReference type="EMBL" id="CAG5128839.1"/>
    </source>
</evidence>
<dbReference type="NCBIfam" id="TIGR03263">
    <property type="entry name" value="guanyl_kin"/>
    <property type="match status" value="1"/>
</dbReference>
<dbReference type="FunFam" id="3.40.50.300:FF:000776">
    <property type="entry name" value="Guanylate kinase 2"/>
    <property type="match status" value="1"/>
</dbReference>